<evidence type="ECO:0000313" key="2">
    <source>
        <dbReference type="Proteomes" id="UP000261620"/>
    </source>
</evidence>
<proteinExistence type="predicted"/>
<dbReference type="AlphaFoldDB" id="A0A3Q3XA87"/>
<keyword evidence="2" id="KW-1185">Reference proteome</keyword>
<sequence>MQFCAEFRGPQRRIPTHHPHCSKTTEALFGKKKEINLDINAKKRFVLEKKRMNVETFPLTCLIIFPSSPLFTCQRKTMLRYRPGCECKMFPIGFLFTSVCIQMYPISHM</sequence>
<organism evidence="1 2">
    <name type="scientific">Mola mola</name>
    <name type="common">Ocean sunfish</name>
    <name type="synonym">Tetraodon mola</name>
    <dbReference type="NCBI Taxonomy" id="94237"/>
    <lineage>
        <taxon>Eukaryota</taxon>
        <taxon>Metazoa</taxon>
        <taxon>Chordata</taxon>
        <taxon>Craniata</taxon>
        <taxon>Vertebrata</taxon>
        <taxon>Euteleostomi</taxon>
        <taxon>Actinopterygii</taxon>
        <taxon>Neopterygii</taxon>
        <taxon>Teleostei</taxon>
        <taxon>Neoteleostei</taxon>
        <taxon>Acanthomorphata</taxon>
        <taxon>Eupercaria</taxon>
        <taxon>Tetraodontiformes</taxon>
        <taxon>Molidae</taxon>
        <taxon>Mola</taxon>
    </lineage>
</organism>
<dbReference type="Ensembl" id="ENSMMOT00000022875.1">
    <property type="protein sequence ID" value="ENSMMOP00000022504.1"/>
    <property type="gene ID" value="ENSMMOG00000017102.1"/>
</dbReference>
<reference evidence="1" key="1">
    <citation type="submission" date="2025-08" db="UniProtKB">
        <authorList>
            <consortium name="Ensembl"/>
        </authorList>
    </citation>
    <scope>IDENTIFICATION</scope>
</reference>
<accession>A0A3Q3XA87</accession>
<protein>
    <submittedName>
        <fullName evidence="1">Uncharacterized protein</fullName>
    </submittedName>
</protein>
<evidence type="ECO:0000313" key="1">
    <source>
        <dbReference type="Ensembl" id="ENSMMOP00000022504.1"/>
    </source>
</evidence>
<reference evidence="1" key="2">
    <citation type="submission" date="2025-09" db="UniProtKB">
        <authorList>
            <consortium name="Ensembl"/>
        </authorList>
    </citation>
    <scope>IDENTIFICATION</scope>
</reference>
<name>A0A3Q3XA87_MOLML</name>
<dbReference type="Proteomes" id="UP000261620">
    <property type="component" value="Unplaced"/>
</dbReference>